<evidence type="ECO:0000313" key="3">
    <source>
        <dbReference type="Proteomes" id="UP000799291"/>
    </source>
</evidence>
<organism evidence="2 3">
    <name type="scientific">Lentithecium fluviatile CBS 122367</name>
    <dbReference type="NCBI Taxonomy" id="1168545"/>
    <lineage>
        <taxon>Eukaryota</taxon>
        <taxon>Fungi</taxon>
        <taxon>Dikarya</taxon>
        <taxon>Ascomycota</taxon>
        <taxon>Pezizomycotina</taxon>
        <taxon>Dothideomycetes</taxon>
        <taxon>Pleosporomycetidae</taxon>
        <taxon>Pleosporales</taxon>
        <taxon>Massarineae</taxon>
        <taxon>Lentitheciaceae</taxon>
        <taxon>Lentithecium</taxon>
    </lineage>
</organism>
<accession>A0A6G1IR84</accession>
<evidence type="ECO:0000259" key="1">
    <source>
        <dbReference type="Pfam" id="PF24320"/>
    </source>
</evidence>
<keyword evidence="3" id="KW-1185">Reference proteome</keyword>
<name>A0A6G1IR84_9PLEO</name>
<sequence>MLTLFLLFSGAYAHSWVERAYAVRDGMLVGAPGFPRGNVLRTPTFRDTDMVYHLPPPEREPNVILPGDIICKDSQATRNYTDGSPMLSARVQDHIMLMYQENGHVTKIKDDFGHNRNSGTVTVIGTMYSLPTDTLQGVLSAASKNTSSQILRIASFNDGNCYQANGTPEAEHRKSAHQRLHLEIEGPDLWCSQNVQLPSHIQPGDVYTLYWLWDFDGVGFEERYTTCLDIQVVA</sequence>
<dbReference type="InterPro" id="IPR055915">
    <property type="entry name" value="DUF7492"/>
</dbReference>
<proteinExistence type="predicted"/>
<protein>
    <recommendedName>
        <fullName evidence="1">DUF7492 domain-containing protein</fullName>
    </recommendedName>
</protein>
<evidence type="ECO:0000313" key="2">
    <source>
        <dbReference type="EMBL" id="KAF2680665.1"/>
    </source>
</evidence>
<dbReference type="OrthoDB" id="64281at2759"/>
<reference evidence="2" key="1">
    <citation type="journal article" date="2020" name="Stud. Mycol.">
        <title>101 Dothideomycetes genomes: a test case for predicting lifestyles and emergence of pathogens.</title>
        <authorList>
            <person name="Haridas S."/>
            <person name="Albert R."/>
            <person name="Binder M."/>
            <person name="Bloem J."/>
            <person name="Labutti K."/>
            <person name="Salamov A."/>
            <person name="Andreopoulos B."/>
            <person name="Baker S."/>
            <person name="Barry K."/>
            <person name="Bills G."/>
            <person name="Bluhm B."/>
            <person name="Cannon C."/>
            <person name="Castanera R."/>
            <person name="Culley D."/>
            <person name="Daum C."/>
            <person name="Ezra D."/>
            <person name="Gonzalez J."/>
            <person name="Henrissat B."/>
            <person name="Kuo A."/>
            <person name="Liang C."/>
            <person name="Lipzen A."/>
            <person name="Lutzoni F."/>
            <person name="Magnuson J."/>
            <person name="Mondo S."/>
            <person name="Nolan M."/>
            <person name="Ohm R."/>
            <person name="Pangilinan J."/>
            <person name="Park H.-J."/>
            <person name="Ramirez L."/>
            <person name="Alfaro M."/>
            <person name="Sun H."/>
            <person name="Tritt A."/>
            <person name="Yoshinaga Y."/>
            <person name="Zwiers L.-H."/>
            <person name="Turgeon B."/>
            <person name="Goodwin S."/>
            <person name="Spatafora J."/>
            <person name="Crous P."/>
            <person name="Grigoriev I."/>
        </authorList>
    </citation>
    <scope>NUCLEOTIDE SEQUENCE</scope>
    <source>
        <strain evidence="2">CBS 122367</strain>
    </source>
</reference>
<gene>
    <name evidence="2" type="ORF">K458DRAFT_407146</name>
</gene>
<dbReference type="EMBL" id="MU005595">
    <property type="protein sequence ID" value="KAF2680665.1"/>
    <property type="molecule type" value="Genomic_DNA"/>
</dbReference>
<feature type="domain" description="DUF7492" evidence="1">
    <location>
        <begin position="12"/>
        <end position="233"/>
    </location>
</feature>
<dbReference type="AlphaFoldDB" id="A0A6G1IR84"/>
<dbReference type="Pfam" id="PF24320">
    <property type="entry name" value="DUF7492"/>
    <property type="match status" value="1"/>
</dbReference>
<dbReference type="Proteomes" id="UP000799291">
    <property type="component" value="Unassembled WGS sequence"/>
</dbReference>